<dbReference type="EMBL" id="KV938979">
    <property type="protein sequence ID" value="PIO26791.1"/>
    <property type="molecule type" value="Genomic_DNA"/>
</dbReference>
<keyword evidence="8 13" id="KW-0472">Membrane</keyword>
<reference evidence="17" key="1">
    <citation type="journal article" date="2017" name="Nat. Commun.">
        <title>The North American bullfrog draft genome provides insight into hormonal regulation of long noncoding RNA.</title>
        <authorList>
            <person name="Hammond S.A."/>
            <person name="Warren R.L."/>
            <person name="Vandervalk B.P."/>
            <person name="Kucuk E."/>
            <person name="Khan H."/>
            <person name="Gibb E.A."/>
            <person name="Pandoh P."/>
            <person name="Kirk H."/>
            <person name="Zhao Y."/>
            <person name="Jones M."/>
            <person name="Mungall A.J."/>
            <person name="Coope R."/>
            <person name="Pleasance S."/>
            <person name="Moore R.A."/>
            <person name="Holt R.A."/>
            <person name="Round J.M."/>
            <person name="Ohora S."/>
            <person name="Walle B.V."/>
            <person name="Veldhoen N."/>
            <person name="Helbing C.C."/>
            <person name="Birol I."/>
        </authorList>
    </citation>
    <scope>NUCLEOTIDE SEQUENCE [LARGE SCALE GENOMIC DNA]</scope>
</reference>
<dbReference type="Gene3D" id="3.40.50.10140">
    <property type="entry name" value="Toll/interleukin-1 receptor homology (TIR) domain"/>
    <property type="match status" value="1"/>
</dbReference>
<comment type="subcellular location">
    <subcellularLocation>
        <location evidence="1">Membrane</location>
        <topology evidence="1">Single-pass type I membrane protein</topology>
    </subcellularLocation>
</comment>
<gene>
    <name evidence="16" type="ORF">AB205_0030860</name>
</gene>
<feature type="transmembrane region" description="Helical" evidence="13">
    <location>
        <begin position="249"/>
        <end position="269"/>
    </location>
</feature>
<keyword evidence="17" id="KW-1185">Reference proteome</keyword>
<feature type="non-terminal residue" evidence="16">
    <location>
        <position position="1"/>
    </location>
</feature>
<evidence type="ECO:0000256" key="12">
    <source>
        <dbReference type="ARBA" id="ARBA00023319"/>
    </source>
</evidence>
<keyword evidence="9" id="KW-1015">Disulfide bond</keyword>
<keyword evidence="5" id="KW-0677">Repeat</keyword>
<name>A0A2G9RHT2_AQUCT</name>
<dbReference type="InterPro" id="IPR007110">
    <property type="entry name" value="Ig-like_dom"/>
</dbReference>
<feature type="domain" description="Ig-like" evidence="15">
    <location>
        <begin position="121"/>
        <end position="232"/>
    </location>
</feature>
<sequence>GKDYTVKALNVKKKNPNYCRDVVSTDRLSKTVGTAAIIKYNLPHKFKSTSYSVVWYKNCTIYAENVNELSFEALKVSDSAIYAYVITNVHNGQYYNISGKTRLIVDDHAKKVKDVQEHVRPRITGLGSTVITEVEMGQNVSVKCEASVGKTAMFQFSWVHNKSRVDNLDDLIDDCESPITKPCMTKCSHKKEEGIAFTELIIPSINEDDIKYPYVCSLSNSLDPDKKTYIFNLKGKGPDIPKSVFTTSIIAAVACSLAIILSFVLCICFRIEIVLLYRNITGLDETTGDSKEYDAYISFESYSSLKGEERDFALRILAPVLENNFGFKLCIFERDVTPGGAMVDDMNAFLEKSRRLIIVFSKNYASGKVMYELESGLHKAMVERNIKVILIEFTPLSELSFIPESLQLLKKANRVKWKGEKSQPLNSRFWKKIQYLMPAKPALSKSDFHRLQKKGSIKDKNII</sequence>
<evidence type="ECO:0000256" key="5">
    <source>
        <dbReference type="ARBA" id="ARBA00022737"/>
    </source>
</evidence>
<keyword evidence="6" id="KW-0378">Hydrolase</keyword>
<evidence type="ECO:0000256" key="3">
    <source>
        <dbReference type="ARBA" id="ARBA00022692"/>
    </source>
</evidence>
<keyword evidence="12" id="KW-0393">Immunoglobulin domain</keyword>
<evidence type="ECO:0000256" key="6">
    <source>
        <dbReference type="ARBA" id="ARBA00022801"/>
    </source>
</evidence>
<evidence type="ECO:0000256" key="13">
    <source>
        <dbReference type="SAM" id="Phobius"/>
    </source>
</evidence>
<comment type="similarity">
    <text evidence="2">Belongs to the interleukin-1 receptor family.</text>
</comment>
<dbReference type="PANTHER" id="PTHR11890">
    <property type="entry name" value="INTERLEUKIN-1 RECEPTOR FAMILY MEMBER"/>
    <property type="match status" value="1"/>
</dbReference>
<dbReference type="PROSITE" id="PS50835">
    <property type="entry name" value="IG_LIKE"/>
    <property type="match status" value="1"/>
</dbReference>
<evidence type="ECO:0000313" key="17">
    <source>
        <dbReference type="Proteomes" id="UP000228934"/>
    </source>
</evidence>
<evidence type="ECO:0000259" key="15">
    <source>
        <dbReference type="PROSITE" id="PS50835"/>
    </source>
</evidence>
<evidence type="ECO:0000259" key="14">
    <source>
        <dbReference type="PROSITE" id="PS50104"/>
    </source>
</evidence>
<dbReference type="Proteomes" id="UP000228934">
    <property type="component" value="Unassembled WGS sequence"/>
</dbReference>
<dbReference type="Pfam" id="PF01582">
    <property type="entry name" value="TIR"/>
    <property type="match status" value="1"/>
</dbReference>
<protein>
    <recommendedName>
        <fullName evidence="18">TIR domain-containing protein</fullName>
    </recommendedName>
</protein>
<keyword evidence="4" id="KW-0732">Signal</keyword>
<evidence type="ECO:0000256" key="1">
    <source>
        <dbReference type="ARBA" id="ARBA00004479"/>
    </source>
</evidence>
<dbReference type="AlphaFoldDB" id="A0A2G9RHT2"/>
<accession>A0A2G9RHT2</accession>
<organism evidence="16 17">
    <name type="scientific">Aquarana catesbeiana</name>
    <name type="common">American bullfrog</name>
    <name type="synonym">Rana catesbeiana</name>
    <dbReference type="NCBI Taxonomy" id="8400"/>
    <lineage>
        <taxon>Eukaryota</taxon>
        <taxon>Metazoa</taxon>
        <taxon>Chordata</taxon>
        <taxon>Craniata</taxon>
        <taxon>Vertebrata</taxon>
        <taxon>Euteleostomi</taxon>
        <taxon>Amphibia</taxon>
        <taxon>Batrachia</taxon>
        <taxon>Anura</taxon>
        <taxon>Neobatrachia</taxon>
        <taxon>Ranoidea</taxon>
        <taxon>Ranidae</taxon>
        <taxon>Aquarana</taxon>
    </lineage>
</organism>
<evidence type="ECO:0000256" key="4">
    <source>
        <dbReference type="ARBA" id="ARBA00022729"/>
    </source>
</evidence>
<dbReference type="InterPro" id="IPR000157">
    <property type="entry name" value="TIR_dom"/>
</dbReference>
<evidence type="ECO:0000256" key="7">
    <source>
        <dbReference type="ARBA" id="ARBA00022989"/>
    </source>
</evidence>
<dbReference type="PROSITE" id="PS50104">
    <property type="entry name" value="TIR"/>
    <property type="match status" value="1"/>
</dbReference>
<feature type="domain" description="TIR" evidence="14">
    <location>
        <begin position="291"/>
        <end position="437"/>
    </location>
</feature>
<dbReference type="GO" id="GO:0016787">
    <property type="term" value="F:hydrolase activity"/>
    <property type="evidence" value="ECO:0007669"/>
    <property type="project" value="UniProtKB-KW"/>
</dbReference>
<evidence type="ECO:0008006" key="18">
    <source>
        <dbReference type="Google" id="ProtNLM"/>
    </source>
</evidence>
<evidence type="ECO:0000256" key="9">
    <source>
        <dbReference type="ARBA" id="ARBA00023157"/>
    </source>
</evidence>
<evidence type="ECO:0000256" key="11">
    <source>
        <dbReference type="ARBA" id="ARBA00023180"/>
    </source>
</evidence>
<dbReference type="GO" id="GO:0007165">
    <property type="term" value="P:signal transduction"/>
    <property type="evidence" value="ECO:0007669"/>
    <property type="project" value="InterPro"/>
</dbReference>
<dbReference type="PANTHER" id="PTHR11890:SF6">
    <property type="entry name" value="INTERLEUKIN-18 RECEPTOR 1"/>
    <property type="match status" value="1"/>
</dbReference>
<evidence type="ECO:0000256" key="2">
    <source>
        <dbReference type="ARBA" id="ARBA00009752"/>
    </source>
</evidence>
<dbReference type="GO" id="GO:0016020">
    <property type="term" value="C:membrane"/>
    <property type="evidence" value="ECO:0007669"/>
    <property type="project" value="UniProtKB-SubCell"/>
</dbReference>
<keyword evidence="3 13" id="KW-0812">Transmembrane</keyword>
<dbReference type="InterPro" id="IPR013783">
    <property type="entry name" value="Ig-like_fold"/>
</dbReference>
<dbReference type="Gene3D" id="2.60.40.10">
    <property type="entry name" value="Immunoglobulins"/>
    <property type="match status" value="2"/>
</dbReference>
<evidence type="ECO:0000256" key="8">
    <source>
        <dbReference type="ARBA" id="ARBA00023136"/>
    </source>
</evidence>
<proteinExistence type="inferred from homology"/>
<dbReference type="FunFam" id="3.40.50.10140:FF:000002">
    <property type="entry name" value="Interleukin 1 receptor accessory protein"/>
    <property type="match status" value="1"/>
</dbReference>
<dbReference type="SUPFAM" id="SSF48726">
    <property type="entry name" value="Immunoglobulin"/>
    <property type="match status" value="1"/>
</dbReference>
<evidence type="ECO:0000256" key="10">
    <source>
        <dbReference type="ARBA" id="ARBA00023170"/>
    </source>
</evidence>
<keyword evidence="11" id="KW-0325">Glycoprotein</keyword>
<dbReference type="InterPro" id="IPR035897">
    <property type="entry name" value="Toll_tir_struct_dom_sf"/>
</dbReference>
<dbReference type="InterPro" id="IPR015621">
    <property type="entry name" value="IL-1_rcpt_fam"/>
</dbReference>
<dbReference type="InterPro" id="IPR036179">
    <property type="entry name" value="Ig-like_dom_sf"/>
</dbReference>
<dbReference type="SUPFAM" id="SSF52200">
    <property type="entry name" value="Toll/Interleukin receptor TIR domain"/>
    <property type="match status" value="1"/>
</dbReference>
<keyword evidence="7 13" id="KW-1133">Transmembrane helix</keyword>
<evidence type="ECO:0000313" key="16">
    <source>
        <dbReference type="EMBL" id="PIO26791.1"/>
    </source>
</evidence>
<keyword evidence="10" id="KW-0675">Receptor</keyword>
<dbReference type="OrthoDB" id="9940746at2759"/>
<dbReference type="PRINTS" id="PR01537">
    <property type="entry name" value="INTRLKN1R1F"/>
</dbReference>
<dbReference type="SMART" id="SM00255">
    <property type="entry name" value="TIR"/>
    <property type="match status" value="1"/>
</dbReference>